<sequence length="1947" mass="218276">MARLWSSVGVLLWKHWRELQHESRLNRNRVGKRWLFPALVTTIIIPLGLILVLIQKMCEYNAMLVKPNGGLASLPGFERALSSGSNDTSSVSNDAEYTEHAPFLLTALPLLLAKSNQSLAFLHRDDGLLFLQYLNSQYPGSAELGIPSYVNMTKIIPFSPTASNEAADAIIQEYPTTSGENIYATFDLRRADNDPKKASPPLEFSTFFYRKGIMDPSKQDSNDQLFEYYSKEWSFHRPLVFPDILPFQMAMNLLVRLNTTTFRTSRLLPLTSLSAETTCHVLDNMLSAGNLRWKDLAATSPLGHTMKSCTKAVANATLSFEVERFLSNLVTLAISMDKLNTLAVTPLPNRPATTIHGPLESNIVYFFAYLFLWPYALLIRSVVNEKEKQLKEYLLIMGLPVMALLISWFLLYFIASVIVAGIGTWLLCGTVFIATIDGVLCFFLLLVLFITSLLLFGVAITPIFNQTKTAATCAPLIFFILSAGSFIQSLVGPDVAASSEVLTFLVDVLNAISSPVVFMVTMHQILAFDAVTLAIRPLTYAAVAKPMYQLVLQCLGYSIFGWYLEHVLPRTYGIQYKWNFFLHVSYWKPERIKTYSLQDDEQDESMPLTHENDHALDDTLREETLSEYLQHHRPMLWVQHLSKTYPNGKVALSNVSFGVQKGEIFGLLGPNGAGKSTTLSILCGMVPPTSGDAYVRGASSVGTNPRAIRQSLSVCFQQNLLFDNLTVWEHLWVVCALKATMGVVTTAESTWNSRLEQFRLHEKRNALAKTLSGGQKRKLSLVLALLDSSRVLLLDEPTAGMDLKSRVDTWDALKKVVAHRAVILTTHSMHEAQVLCENIGIVADGKLKCCGSSLFLQKHFGVGYKLTVVHPDGQLKDPRSSKQDASLLRILQTFVPDATIVSSNKWETRIQLPQGEERHFAELFRALEAMKQAFTIKRYAIAATNLEDVFVRVTEGEDVYNHVQDVREIDPMAENDMKHIKSDANHLRNHLEAHKSIRWTQFSPQKRLMSQLGALLLKRFKVTIRDKKLLFAQYIWPLAFFAIIMAVLQHILDATGVTETITALKPSNKDTMVYIASPSFLTASVADLVAQFTVDTHRIVVNTNITTATAMIEEIIALKATTFAAAFFVSHINYTANNALMAPVFTYDLYYNDTLKHSLPVSLQWMSQAYCQARQMHENAMPYFPCTLIVKRGSLPLTKALGTAITTDGNQGWAVDPDEAASVMRRIMVAFYLLMAMNSVTGSYVGPIVRERANGLKRMQYQHLTTSFVSSVYWLANFIFDFLLYLMAVMVLIGILLLFSGCLTVEIIVAWFVSLVLFGVAILPAEYLSSLVFASQSSAQSYMMYASIFQIMAASAVFALSMIPGVCVKVHLVSSIMQVLPLFALSLVTLNAATPSWGPMRYQCLTLGSDVEKIDAMALLKGFLELPPVSMWSWDVTGRTWAFLLGSSVVYTCLLLVMDQVQMYPTVVHRQVHQWFQRCRPSRPFGYMEADQTMAMDEDHTRAIIRINHLSKIFHPRPKTMIETNSLTPPTTMESGQVIALNDVHFSIEMQDCVALLGVNGSGKSTLFEILTAGIAPTQGQAFIDSWDATNQPREASACYGYCAQGNQYFDDFSVREHLEFFYRLGGEEKLETTVLTDLIRRLDLIPVETMAAKHLSGGNQRRLMLALALLSERSSLLLLDEPSAGVDVVARRLMWRVLHEKRQSANRTSCLFTTHSMEEAEAVCANAVVLLQGNVVWSGSIPDLKQRVSRGMAICIRLESTDICTFEAIQEYTDLIKQSFIHSNESESLLLRDLEAVWAFCHQYLHSTKDNGSLATSTPLHVLTWLETLRGRFEMEKMDQEGMASISIREFVREWLLQEAFVRLEIELWQNNVTSRSGEAVLVADLETARGSGNNSSRVYETSCTETFKLADVFALLEEKKQEFHIAQYSVSELSLERVFEHFSSS</sequence>
<evidence type="ECO:0000259" key="11">
    <source>
        <dbReference type="PROSITE" id="PS50893"/>
    </source>
</evidence>
<organism evidence="12 13">
    <name type="scientific">Bremia lactucae</name>
    <name type="common">Lettuce downy mildew</name>
    <dbReference type="NCBI Taxonomy" id="4779"/>
    <lineage>
        <taxon>Eukaryota</taxon>
        <taxon>Sar</taxon>
        <taxon>Stramenopiles</taxon>
        <taxon>Oomycota</taxon>
        <taxon>Peronosporomycetes</taxon>
        <taxon>Peronosporales</taxon>
        <taxon>Peronosporaceae</taxon>
        <taxon>Bremia</taxon>
    </lineage>
</organism>
<comment type="caution">
    <text evidence="12">The sequence shown here is derived from an EMBL/GenBank/DDBJ whole genome shotgun (WGS) entry which is preliminary data.</text>
</comment>
<feature type="transmembrane region" description="Helical" evidence="10">
    <location>
        <begin position="1343"/>
        <end position="1363"/>
    </location>
</feature>
<evidence type="ECO:0000256" key="4">
    <source>
        <dbReference type="ARBA" id="ARBA00022692"/>
    </source>
</evidence>
<dbReference type="InterPro" id="IPR017871">
    <property type="entry name" value="ABC_transporter-like_CS"/>
</dbReference>
<feature type="domain" description="ABC transporter" evidence="11">
    <location>
        <begin position="636"/>
        <end position="869"/>
    </location>
</feature>
<reference evidence="12 13" key="1">
    <citation type="journal article" date="2021" name="Genome Biol.">
        <title>AFLAP: assembly-free linkage analysis pipeline using k-mers from genome sequencing data.</title>
        <authorList>
            <person name="Fletcher K."/>
            <person name="Zhang L."/>
            <person name="Gil J."/>
            <person name="Han R."/>
            <person name="Cavanaugh K."/>
            <person name="Michelmore R."/>
        </authorList>
    </citation>
    <scope>NUCLEOTIDE SEQUENCE [LARGE SCALE GENOMIC DNA]</scope>
    <source>
        <strain evidence="12 13">SF5</strain>
    </source>
</reference>
<evidence type="ECO:0000313" key="12">
    <source>
        <dbReference type="EMBL" id="TDH69184.1"/>
    </source>
</evidence>
<dbReference type="Gene3D" id="3.40.50.300">
    <property type="entry name" value="P-loop containing nucleotide triphosphate hydrolases"/>
    <property type="match status" value="2"/>
</dbReference>
<dbReference type="PANTHER" id="PTHR19229">
    <property type="entry name" value="ATP-BINDING CASSETTE TRANSPORTER SUBFAMILY A ABCA"/>
    <property type="match status" value="1"/>
</dbReference>
<dbReference type="Pfam" id="PF00005">
    <property type="entry name" value="ABC_tran"/>
    <property type="match status" value="2"/>
</dbReference>
<dbReference type="SUPFAM" id="SSF52540">
    <property type="entry name" value="P-loop containing nucleoside triphosphate hydrolases"/>
    <property type="match status" value="2"/>
</dbReference>
<evidence type="ECO:0000256" key="2">
    <source>
        <dbReference type="ARBA" id="ARBA00008869"/>
    </source>
</evidence>
<evidence type="ECO:0000256" key="6">
    <source>
        <dbReference type="ARBA" id="ARBA00022741"/>
    </source>
</evidence>
<feature type="transmembrane region" description="Helical" evidence="10">
    <location>
        <begin position="34"/>
        <end position="54"/>
    </location>
</feature>
<dbReference type="PROSITE" id="PS50893">
    <property type="entry name" value="ABC_TRANSPORTER_2"/>
    <property type="match status" value="2"/>
</dbReference>
<feature type="transmembrane region" description="Helical" evidence="10">
    <location>
        <begin position="511"/>
        <end position="535"/>
    </location>
</feature>
<evidence type="ECO:0000256" key="8">
    <source>
        <dbReference type="ARBA" id="ARBA00022989"/>
    </source>
</evidence>
<dbReference type="InterPro" id="IPR013525">
    <property type="entry name" value="ABC2_TM"/>
</dbReference>
<accession>A0A976FMA2</accession>
<feature type="transmembrane region" description="Helical" evidence="10">
    <location>
        <begin position="470"/>
        <end position="491"/>
    </location>
</feature>
<comment type="subcellular location">
    <subcellularLocation>
        <location evidence="1">Membrane</location>
        <topology evidence="1">Multi-pass membrane protein</topology>
    </subcellularLocation>
</comment>
<dbReference type="KEGG" id="blac:94352486"/>
<dbReference type="OrthoDB" id="10255969at2759"/>
<dbReference type="Pfam" id="PF12698">
    <property type="entry name" value="ABC2_membrane_3"/>
    <property type="match status" value="2"/>
</dbReference>
<dbReference type="InterPro" id="IPR027417">
    <property type="entry name" value="P-loop_NTPase"/>
</dbReference>
<feature type="domain" description="ABC transporter" evidence="11">
    <location>
        <begin position="1522"/>
        <end position="1758"/>
    </location>
</feature>
<feature type="transmembrane region" description="Helical" evidence="10">
    <location>
        <begin position="363"/>
        <end position="383"/>
    </location>
</feature>
<feature type="transmembrane region" description="Helical" evidence="10">
    <location>
        <begin position="1072"/>
        <end position="1090"/>
    </location>
</feature>
<feature type="transmembrane region" description="Helical" evidence="10">
    <location>
        <begin position="1029"/>
        <end position="1052"/>
    </location>
</feature>
<keyword evidence="5" id="KW-0677">Repeat</keyword>
<keyword evidence="3" id="KW-0813">Transport</keyword>
<dbReference type="GeneID" id="94352486"/>
<dbReference type="InterPro" id="IPR003439">
    <property type="entry name" value="ABC_transporter-like_ATP-bd"/>
</dbReference>
<evidence type="ECO:0000313" key="13">
    <source>
        <dbReference type="Proteomes" id="UP000294530"/>
    </source>
</evidence>
<dbReference type="GO" id="GO:0005319">
    <property type="term" value="F:lipid transporter activity"/>
    <property type="evidence" value="ECO:0007669"/>
    <property type="project" value="TreeGrafter"/>
</dbReference>
<feature type="transmembrane region" description="Helical" evidence="10">
    <location>
        <begin position="1370"/>
        <end position="1393"/>
    </location>
</feature>
<gene>
    <name evidence="12" type="ORF">CCR75_008766</name>
</gene>
<evidence type="ECO:0000256" key="7">
    <source>
        <dbReference type="ARBA" id="ARBA00022840"/>
    </source>
</evidence>
<dbReference type="GO" id="GO:0016020">
    <property type="term" value="C:membrane"/>
    <property type="evidence" value="ECO:0007669"/>
    <property type="project" value="UniProtKB-SubCell"/>
</dbReference>
<keyword evidence="6" id="KW-0547">Nucleotide-binding</keyword>
<proteinExistence type="inferred from homology"/>
<evidence type="ECO:0000256" key="5">
    <source>
        <dbReference type="ARBA" id="ARBA00022737"/>
    </source>
</evidence>
<dbReference type="GO" id="GO:0005524">
    <property type="term" value="F:ATP binding"/>
    <property type="evidence" value="ECO:0007669"/>
    <property type="project" value="UniProtKB-KW"/>
</dbReference>
<dbReference type="InterPro" id="IPR026082">
    <property type="entry name" value="ABCA"/>
</dbReference>
<protein>
    <recommendedName>
        <fullName evidence="11">ABC transporter domain-containing protein</fullName>
    </recommendedName>
</protein>
<dbReference type="SMART" id="SM00382">
    <property type="entry name" value="AAA"/>
    <property type="match status" value="2"/>
</dbReference>
<feature type="transmembrane region" description="Helical" evidence="10">
    <location>
        <begin position="1229"/>
        <end position="1249"/>
    </location>
</feature>
<dbReference type="PROSITE" id="PS00211">
    <property type="entry name" value="ABC_TRANSPORTER_1"/>
    <property type="match status" value="2"/>
</dbReference>
<keyword evidence="9 10" id="KW-0472">Membrane</keyword>
<dbReference type="GO" id="GO:0140359">
    <property type="term" value="F:ABC-type transporter activity"/>
    <property type="evidence" value="ECO:0007669"/>
    <property type="project" value="InterPro"/>
</dbReference>
<dbReference type="FunFam" id="3.40.50.300:FF:000335">
    <property type="entry name" value="ATP binding cassette subfamily A member 5"/>
    <property type="match status" value="1"/>
</dbReference>
<dbReference type="RefSeq" id="XP_067818683.1">
    <property type="nucleotide sequence ID" value="XM_067966815.1"/>
</dbReference>
<dbReference type="CDD" id="cd03263">
    <property type="entry name" value="ABC_subfamily_A"/>
    <property type="match status" value="1"/>
</dbReference>
<evidence type="ECO:0000256" key="9">
    <source>
        <dbReference type="ARBA" id="ARBA00023136"/>
    </source>
</evidence>
<feature type="transmembrane region" description="Helical" evidence="10">
    <location>
        <begin position="1272"/>
        <end position="1298"/>
    </location>
</feature>
<dbReference type="InterPro" id="IPR003593">
    <property type="entry name" value="AAA+_ATPase"/>
</dbReference>
<feature type="transmembrane region" description="Helical" evidence="10">
    <location>
        <begin position="395"/>
        <end position="426"/>
    </location>
</feature>
<comment type="similarity">
    <text evidence="2">Belongs to the ABC transporter superfamily. ABCA family.</text>
</comment>
<dbReference type="EMBL" id="SHOA02000002">
    <property type="protein sequence ID" value="TDH69184.1"/>
    <property type="molecule type" value="Genomic_DNA"/>
</dbReference>
<keyword evidence="8 10" id="KW-1133">Transmembrane helix</keyword>
<evidence type="ECO:0000256" key="3">
    <source>
        <dbReference type="ARBA" id="ARBA00022448"/>
    </source>
</evidence>
<dbReference type="Proteomes" id="UP000294530">
    <property type="component" value="Unassembled WGS sequence"/>
</dbReference>
<keyword evidence="7" id="KW-0067">ATP-binding</keyword>
<dbReference type="PANTHER" id="PTHR19229:SF36">
    <property type="entry name" value="ATP-BINDING CASSETTE SUB-FAMILY A MEMBER 2"/>
    <property type="match status" value="1"/>
</dbReference>
<dbReference type="GO" id="GO:0016887">
    <property type="term" value="F:ATP hydrolysis activity"/>
    <property type="evidence" value="ECO:0007669"/>
    <property type="project" value="InterPro"/>
</dbReference>
<evidence type="ECO:0000256" key="10">
    <source>
        <dbReference type="SAM" id="Phobius"/>
    </source>
</evidence>
<feature type="transmembrane region" description="Helical" evidence="10">
    <location>
        <begin position="1305"/>
        <end position="1323"/>
    </location>
</feature>
<keyword evidence="13" id="KW-1185">Reference proteome</keyword>
<evidence type="ECO:0000256" key="1">
    <source>
        <dbReference type="ARBA" id="ARBA00004141"/>
    </source>
</evidence>
<keyword evidence="4 10" id="KW-0812">Transmembrane</keyword>
<feature type="transmembrane region" description="Helical" evidence="10">
    <location>
        <begin position="432"/>
        <end position="458"/>
    </location>
</feature>
<name>A0A976FMA2_BRELC</name>